<keyword evidence="6" id="KW-1185">Reference proteome</keyword>
<dbReference type="PANTHER" id="PTHR43649">
    <property type="entry name" value="ARABINOSE-BINDING PROTEIN-RELATED"/>
    <property type="match status" value="1"/>
</dbReference>
<dbReference type="OrthoDB" id="9812682at2"/>
<comment type="caution">
    <text evidence="5">The sequence shown here is derived from an EMBL/GenBank/DDBJ whole genome shotgun (WGS) entry which is preliminary data.</text>
</comment>
<dbReference type="Pfam" id="PF13416">
    <property type="entry name" value="SBP_bac_8"/>
    <property type="match status" value="1"/>
</dbReference>
<keyword evidence="3" id="KW-0813">Transport</keyword>
<evidence type="ECO:0000256" key="2">
    <source>
        <dbReference type="ARBA" id="ARBA00008520"/>
    </source>
</evidence>
<dbReference type="Proteomes" id="UP000194798">
    <property type="component" value="Unassembled WGS sequence"/>
</dbReference>
<dbReference type="PANTHER" id="PTHR43649:SF34">
    <property type="entry name" value="ABC TRANSPORTER PERIPLASMIC-BINDING PROTEIN YCJN-RELATED"/>
    <property type="match status" value="1"/>
</dbReference>
<comment type="subcellular location">
    <subcellularLocation>
        <location evidence="1">Periplasm</location>
    </subcellularLocation>
</comment>
<organism evidence="5 6">
    <name type="scientific">Thioflexithrix psekupsensis</name>
    <dbReference type="NCBI Taxonomy" id="1570016"/>
    <lineage>
        <taxon>Bacteria</taxon>
        <taxon>Pseudomonadati</taxon>
        <taxon>Pseudomonadota</taxon>
        <taxon>Gammaproteobacteria</taxon>
        <taxon>Thiotrichales</taxon>
        <taxon>Thioflexithrix</taxon>
    </lineage>
</organism>
<dbReference type="InterPro" id="IPR050490">
    <property type="entry name" value="Bact_solute-bd_prot1"/>
</dbReference>
<comment type="similarity">
    <text evidence="2">Belongs to the bacterial solute-binding protein 1 family.</text>
</comment>
<protein>
    <recommendedName>
        <fullName evidence="7">ABC transporter substrate-binding protein</fullName>
    </recommendedName>
</protein>
<evidence type="ECO:0000256" key="4">
    <source>
        <dbReference type="ARBA" id="ARBA00022729"/>
    </source>
</evidence>
<sequence length="517" mass="58574">MLIGVTVNIHYYFAIGLWGSGSLLTVQARDYVEEFPIFFVSDGPYSYSNMDKKDYTGVKLNIITLSPPVMGGPTQLHAAQFSELTGAEMNVVTVPLSELFQKVMTPFFTGTPTWDAIIFPPNWAGDIMAPGYLATVPKEMLASPQWQETLPIYRHLTLWGGKTYGIPIDGDKHFLSYRLDAIDNADYQAKFQDKYGYPLQTPQTWSEYRDVAEFFNGWDWDGDGKVEYGSIEMTEPNAQLFWQFVVRAAPYVKHPAVTGGFFFDVEDMTPLINTPGWVRALEDMIQIQAFYPPDGRKFTLADVIYSFGEGEGALQVNWDDGFIQAMGEKSPIRNKVSAALAPGAKQVWNRNTQQWDEFPEINRAPFIAWGGWIMGVPADSPNQQAAFDFLGFMSNPENQAYDLTIGSYGVNPYREADFAPEFWVKYAGFDEKVAKEYTQTLQETLNHPNRVFDLRIPANQLYVNALSTAVSQALTRKATPQQALDRAAKEWDRITLRVGLEQQKQAYRELVKLQERK</sequence>
<evidence type="ECO:0000313" key="5">
    <source>
        <dbReference type="EMBL" id="OUD15293.1"/>
    </source>
</evidence>
<dbReference type="Gene3D" id="3.40.190.10">
    <property type="entry name" value="Periplasmic binding protein-like II"/>
    <property type="match status" value="2"/>
</dbReference>
<keyword evidence="4" id="KW-0732">Signal</keyword>
<proteinExistence type="inferred from homology"/>
<evidence type="ECO:0000313" key="6">
    <source>
        <dbReference type="Proteomes" id="UP000194798"/>
    </source>
</evidence>
<reference evidence="5 6" key="1">
    <citation type="submission" date="2016-12" db="EMBL/GenBank/DDBJ databases">
        <title>Thioflexothrix psekupsii D3 genome sequencing and assembly.</title>
        <authorList>
            <person name="Fomenkov A."/>
            <person name="Vincze T."/>
            <person name="Grabovich M."/>
            <person name="Anton B.P."/>
            <person name="Dubinina G."/>
            <person name="Orlova M."/>
            <person name="Belousova E."/>
            <person name="Roberts R.J."/>
        </authorList>
    </citation>
    <scope>NUCLEOTIDE SEQUENCE [LARGE SCALE GENOMIC DNA]</scope>
    <source>
        <strain evidence="5">D3</strain>
    </source>
</reference>
<accession>A0A251XAF8</accession>
<dbReference type="EMBL" id="MSLT01000006">
    <property type="protein sequence ID" value="OUD15293.1"/>
    <property type="molecule type" value="Genomic_DNA"/>
</dbReference>
<evidence type="ECO:0000256" key="3">
    <source>
        <dbReference type="ARBA" id="ARBA00022448"/>
    </source>
</evidence>
<gene>
    <name evidence="5" type="ORF">TPSD3_01825</name>
</gene>
<dbReference type="AlphaFoldDB" id="A0A251XAF8"/>
<evidence type="ECO:0000256" key="1">
    <source>
        <dbReference type="ARBA" id="ARBA00004418"/>
    </source>
</evidence>
<dbReference type="GO" id="GO:0042597">
    <property type="term" value="C:periplasmic space"/>
    <property type="evidence" value="ECO:0007669"/>
    <property type="project" value="UniProtKB-SubCell"/>
</dbReference>
<evidence type="ECO:0008006" key="7">
    <source>
        <dbReference type="Google" id="ProtNLM"/>
    </source>
</evidence>
<dbReference type="SUPFAM" id="SSF53850">
    <property type="entry name" value="Periplasmic binding protein-like II"/>
    <property type="match status" value="1"/>
</dbReference>
<dbReference type="InterPro" id="IPR006059">
    <property type="entry name" value="SBP"/>
</dbReference>
<name>A0A251XAF8_9GAMM</name>